<proteinExistence type="predicted"/>
<feature type="region of interest" description="Disordered" evidence="1">
    <location>
        <begin position="146"/>
        <end position="180"/>
    </location>
</feature>
<reference evidence="3" key="2">
    <citation type="submission" date="2018-05" db="EMBL/GenBank/DDBJ databases">
        <title>OmerRS3 (Oryza meridionalis Reference Sequence Version 3).</title>
        <authorList>
            <person name="Zhang J."/>
            <person name="Kudrna D."/>
            <person name="Lee S."/>
            <person name="Talag J."/>
            <person name="Welchert J."/>
            <person name="Wing R.A."/>
        </authorList>
    </citation>
    <scope>NUCLEOTIDE SEQUENCE [LARGE SCALE GENOMIC DNA]</scope>
    <source>
        <strain evidence="3">cv. OR44</strain>
    </source>
</reference>
<accession>A0A0E0DUC4</accession>
<dbReference type="HOGENOM" id="CLU_1130588_0_0_1"/>
<sequence length="246" mass="25957">MAIPRTISSSSCDSVAAIFSVLLLLLALVAGVRSLTRAAAAAAREDHLSQISTIQIAPTSHLPPPSIAPSSPPPLSRSHAPPHPNLSLSRGTQRHHNRRRPRLSPLRHRRIRHLAATDPHATAVAATLDCRCSAVVASVISPPPIPAPPPSPPPSTAAAPPLSHPSSPRHRSPPPAHPQSIPITVVTSVALNRSPSPSSSRIHVAADAFRTELFLAAIDPRRWLARSPSPPSRRRLALASVSPQAK</sequence>
<keyword evidence="2" id="KW-0732">Signal</keyword>
<name>A0A0E0DUC4_9ORYZ</name>
<feature type="compositionally biased region" description="Basic residues" evidence="1">
    <location>
        <begin position="92"/>
        <end position="108"/>
    </location>
</feature>
<keyword evidence="4" id="KW-1185">Reference proteome</keyword>
<dbReference type="AlphaFoldDB" id="A0A0E0DUC4"/>
<protein>
    <submittedName>
        <fullName evidence="3">Uncharacterized protein</fullName>
    </submittedName>
</protein>
<evidence type="ECO:0000256" key="1">
    <source>
        <dbReference type="SAM" id="MobiDB-lite"/>
    </source>
</evidence>
<feature type="chain" id="PRO_5002357283" evidence="2">
    <location>
        <begin position="35"/>
        <end position="246"/>
    </location>
</feature>
<dbReference type="Gramene" id="OMERI05G21740.1">
    <property type="protein sequence ID" value="OMERI05G21740.1"/>
    <property type="gene ID" value="OMERI05G21740"/>
</dbReference>
<evidence type="ECO:0000313" key="4">
    <source>
        <dbReference type="Proteomes" id="UP000008021"/>
    </source>
</evidence>
<feature type="signal peptide" evidence="2">
    <location>
        <begin position="1"/>
        <end position="34"/>
    </location>
</feature>
<reference evidence="3" key="1">
    <citation type="submission" date="2015-04" db="UniProtKB">
        <authorList>
            <consortium name="EnsemblPlants"/>
        </authorList>
    </citation>
    <scope>IDENTIFICATION</scope>
</reference>
<feature type="compositionally biased region" description="Low complexity" evidence="1">
    <location>
        <begin position="156"/>
        <end position="166"/>
    </location>
</feature>
<feature type="compositionally biased region" description="Pro residues" evidence="1">
    <location>
        <begin position="61"/>
        <end position="75"/>
    </location>
</feature>
<feature type="compositionally biased region" description="Pro residues" evidence="1">
    <location>
        <begin position="146"/>
        <end position="155"/>
    </location>
</feature>
<evidence type="ECO:0000256" key="2">
    <source>
        <dbReference type="SAM" id="SignalP"/>
    </source>
</evidence>
<dbReference type="Proteomes" id="UP000008021">
    <property type="component" value="Chromosome 5"/>
</dbReference>
<dbReference type="EnsemblPlants" id="OMERI05G21740.1">
    <property type="protein sequence ID" value="OMERI05G21740.1"/>
    <property type="gene ID" value="OMERI05G21740"/>
</dbReference>
<feature type="region of interest" description="Disordered" evidence="1">
    <location>
        <begin position="58"/>
        <end position="108"/>
    </location>
</feature>
<evidence type="ECO:0000313" key="3">
    <source>
        <dbReference type="EnsemblPlants" id="OMERI05G21740.1"/>
    </source>
</evidence>
<feature type="region of interest" description="Disordered" evidence="1">
    <location>
        <begin position="224"/>
        <end position="246"/>
    </location>
</feature>
<organism evidence="3">
    <name type="scientific">Oryza meridionalis</name>
    <dbReference type="NCBI Taxonomy" id="40149"/>
    <lineage>
        <taxon>Eukaryota</taxon>
        <taxon>Viridiplantae</taxon>
        <taxon>Streptophyta</taxon>
        <taxon>Embryophyta</taxon>
        <taxon>Tracheophyta</taxon>
        <taxon>Spermatophyta</taxon>
        <taxon>Magnoliopsida</taxon>
        <taxon>Liliopsida</taxon>
        <taxon>Poales</taxon>
        <taxon>Poaceae</taxon>
        <taxon>BOP clade</taxon>
        <taxon>Oryzoideae</taxon>
        <taxon>Oryzeae</taxon>
        <taxon>Oryzinae</taxon>
        <taxon>Oryza</taxon>
    </lineage>
</organism>